<dbReference type="InterPro" id="IPR016035">
    <property type="entry name" value="Acyl_Trfase/lysoPLipase"/>
</dbReference>
<feature type="active site" description="Proton acceptor" evidence="7">
    <location>
        <position position="217"/>
    </location>
</feature>
<evidence type="ECO:0000256" key="7">
    <source>
        <dbReference type="PROSITE-ProRule" id="PRU01161"/>
    </source>
</evidence>
<evidence type="ECO:0000256" key="8">
    <source>
        <dbReference type="RuleBase" id="RU361262"/>
    </source>
</evidence>
<dbReference type="FunFam" id="3.40.1090.10:FF:000005">
    <property type="entry name" value="Patatin"/>
    <property type="match status" value="1"/>
</dbReference>
<proteinExistence type="inferred from homology"/>
<keyword evidence="2 7" id="KW-0378">Hydrolase</keyword>
<keyword evidence="4 7" id="KW-0442">Lipid degradation</keyword>
<feature type="compositionally biased region" description="Polar residues" evidence="9">
    <location>
        <begin position="399"/>
        <end position="413"/>
    </location>
</feature>
<dbReference type="PANTHER" id="PTHR32176">
    <property type="entry name" value="XYLOSE ISOMERASE"/>
    <property type="match status" value="1"/>
</dbReference>
<evidence type="ECO:0000256" key="3">
    <source>
        <dbReference type="ARBA" id="ARBA00022821"/>
    </source>
</evidence>
<keyword evidence="5 7" id="KW-0443">Lipid metabolism</keyword>
<feature type="domain" description="PNPLA" evidence="10">
    <location>
        <begin position="25"/>
        <end position="230"/>
    </location>
</feature>
<dbReference type="SUPFAM" id="SSF52151">
    <property type="entry name" value="FabD/lysophospholipase-like"/>
    <property type="match status" value="1"/>
</dbReference>
<reference evidence="12" key="1">
    <citation type="journal article" date="2019" name="Nat. Commun.">
        <title>The genome of broomcorn millet.</title>
        <authorList>
            <person name="Zou C."/>
            <person name="Miki D."/>
            <person name="Li D."/>
            <person name="Tang Q."/>
            <person name="Xiao L."/>
            <person name="Rajput S."/>
            <person name="Deng P."/>
            <person name="Jia W."/>
            <person name="Huang R."/>
            <person name="Zhang M."/>
            <person name="Sun Y."/>
            <person name="Hu J."/>
            <person name="Fu X."/>
            <person name="Schnable P.S."/>
            <person name="Li F."/>
            <person name="Zhang H."/>
            <person name="Feng B."/>
            <person name="Zhu X."/>
            <person name="Liu R."/>
            <person name="Schnable J.C."/>
            <person name="Zhu J.-K."/>
            <person name="Zhang H."/>
        </authorList>
    </citation>
    <scope>NUCLEOTIDE SEQUENCE [LARGE SCALE GENOMIC DNA]</scope>
</reference>
<dbReference type="GO" id="GO:0006952">
    <property type="term" value="P:defense response"/>
    <property type="evidence" value="ECO:0007669"/>
    <property type="project" value="UniProtKB-KW"/>
</dbReference>
<dbReference type="GO" id="GO:0047372">
    <property type="term" value="F:monoacylglycerol lipase activity"/>
    <property type="evidence" value="ECO:0007669"/>
    <property type="project" value="TreeGrafter"/>
</dbReference>
<name>A0A3L6QLF2_PANMI</name>
<sequence>MASLNSPTLPLPLPPAAVGRRVTVLTIDGGGIRGIIPGTILAFLEKKLQELDGPDARLADYFDYIAGTSTGGLIAAMLAAPDKDKRPLFSAEKINEFYMENGPRIFPQRPWPDVVNTLIELKGPKYDGKFLRSKIQSLLGATRMHETLTNVVIPTFDVKNLQPTIFSTFDAQTMPLKDALLSDVCISTSAAPTYLPAHFFQTRDEASGKTRDFNLIDGGVSANNPTLLTINQITRKMIVEKQELLPRGPTDYDRFLVISLGTGSAKGAAMYTAKEAAGWGILSWLHSKGGYTPVVDMFSYSSAALVDYNVSILFQALGCERNYLRIQDDSLRGTAATVDVATEENMRELVRIGEGMLAKTVSRVDMETGKPVPVPEEGTNADALTRFAKKLSQERKARTMSSASNQGRPGSAF</sequence>
<comment type="function">
    <text evidence="8">Lipolytic acyl hydrolase (LAH).</text>
</comment>
<evidence type="ECO:0000256" key="6">
    <source>
        <dbReference type="ARBA" id="ARBA00025642"/>
    </source>
</evidence>
<evidence type="ECO:0000256" key="5">
    <source>
        <dbReference type="ARBA" id="ARBA00023098"/>
    </source>
</evidence>
<dbReference type="EMBL" id="PQIB02000011">
    <property type="protein sequence ID" value="RLM84692.1"/>
    <property type="molecule type" value="Genomic_DNA"/>
</dbReference>
<evidence type="ECO:0000256" key="2">
    <source>
        <dbReference type="ARBA" id="ARBA00022801"/>
    </source>
</evidence>
<evidence type="ECO:0000256" key="9">
    <source>
        <dbReference type="SAM" id="MobiDB-lite"/>
    </source>
</evidence>
<dbReference type="STRING" id="4540.A0A3L6QLF2"/>
<dbReference type="Gene3D" id="3.40.1090.10">
    <property type="entry name" value="Cytosolic phospholipase A2 catalytic domain"/>
    <property type="match status" value="1"/>
</dbReference>
<dbReference type="OrthoDB" id="1658288at2759"/>
<comment type="similarity">
    <text evidence="1 8">Belongs to the patatin family.</text>
</comment>
<feature type="short sequence motif" description="DGA/G" evidence="7">
    <location>
        <begin position="217"/>
        <end position="219"/>
    </location>
</feature>
<keyword evidence="3" id="KW-0611">Plant defense</keyword>
<dbReference type="Pfam" id="PF01734">
    <property type="entry name" value="Patatin"/>
    <property type="match status" value="1"/>
</dbReference>
<feature type="short sequence motif" description="GXSXG" evidence="7">
    <location>
        <begin position="67"/>
        <end position="71"/>
    </location>
</feature>
<keyword evidence="12" id="KW-1185">Reference proteome</keyword>
<dbReference type="Proteomes" id="UP000275267">
    <property type="component" value="Unassembled WGS sequence"/>
</dbReference>
<gene>
    <name evidence="11" type="ORF">C2845_PM04G28040</name>
</gene>
<comment type="function">
    <text evidence="6">Possesses non-specific lipolytic acyl hydrolase (LAH) activity. Hydrolyzes phospholipids as well as galactolipids. May play a role in disease resistance.</text>
</comment>
<feature type="region of interest" description="Disordered" evidence="9">
    <location>
        <begin position="392"/>
        <end position="413"/>
    </location>
</feature>
<organism evidence="11 12">
    <name type="scientific">Panicum miliaceum</name>
    <name type="common">Proso millet</name>
    <name type="synonym">Broomcorn millet</name>
    <dbReference type="NCBI Taxonomy" id="4540"/>
    <lineage>
        <taxon>Eukaryota</taxon>
        <taxon>Viridiplantae</taxon>
        <taxon>Streptophyta</taxon>
        <taxon>Embryophyta</taxon>
        <taxon>Tracheophyta</taxon>
        <taxon>Spermatophyta</taxon>
        <taxon>Magnoliopsida</taxon>
        <taxon>Liliopsida</taxon>
        <taxon>Poales</taxon>
        <taxon>Poaceae</taxon>
        <taxon>PACMAD clade</taxon>
        <taxon>Panicoideae</taxon>
        <taxon>Panicodae</taxon>
        <taxon>Paniceae</taxon>
        <taxon>Panicinae</taxon>
        <taxon>Panicum</taxon>
        <taxon>Panicum sect. Panicum</taxon>
    </lineage>
</organism>
<evidence type="ECO:0000313" key="11">
    <source>
        <dbReference type="EMBL" id="RLM84692.1"/>
    </source>
</evidence>
<comment type="domain">
    <text evidence="8">The nitrogen atoms of the two glycine residues in the GGXR motif define the oxyanion hole, and stabilize the oxyanion that forms during the nucleophilic attack by the catalytic serine during substrate cleavage.</text>
</comment>
<feature type="active site" description="Nucleophile" evidence="7">
    <location>
        <position position="69"/>
    </location>
</feature>
<evidence type="ECO:0000259" key="10">
    <source>
        <dbReference type="PROSITE" id="PS51635"/>
    </source>
</evidence>
<evidence type="ECO:0000256" key="1">
    <source>
        <dbReference type="ARBA" id="ARBA00010240"/>
    </source>
</evidence>
<feature type="short sequence motif" description="GXGXXG" evidence="7">
    <location>
        <begin position="29"/>
        <end position="34"/>
    </location>
</feature>
<dbReference type="GO" id="GO:0016042">
    <property type="term" value="P:lipid catabolic process"/>
    <property type="evidence" value="ECO:0007669"/>
    <property type="project" value="UniProtKB-UniRule"/>
</dbReference>
<comment type="caution">
    <text evidence="11">The sequence shown here is derived from an EMBL/GenBank/DDBJ whole genome shotgun (WGS) entry which is preliminary data.</text>
</comment>
<dbReference type="EC" id="3.1.1.-" evidence="8"/>
<dbReference type="PROSITE" id="PS51635">
    <property type="entry name" value="PNPLA"/>
    <property type="match status" value="1"/>
</dbReference>
<dbReference type="InterPro" id="IPR002641">
    <property type="entry name" value="PNPLA_dom"/>
</dbReference>
<dbReference type="PANTHER" id="PTHR32176:SF50">
    <property type="entry name" value="PATATIN"/>
    <property type="match status" value="1"/>
</dbReference>
<evidence type="ECO:0000256" key="4">
    <source>
        <dbReference type="ARBA" id="ARBA00022963"/>
    </source>
</evidence>
<accession>A0A3L6QLF2</accession>
<protein>
    <recommendedName>
        <fullName evidence="8">Patatin</fullName>
        <ecNumber evidence="8">3.1.1.-</ecNumber>
    </recommendedName>
</protein>
<dbReference type="AlphaFoldDB" id="A0A3L6QLF2"/>
<evidence type="ECO:0000313" key="12">
    <source>
        <dbReference type="Proteomes" id="UP000275267"/>
    </source>
</evidence>
<dbReference type="GO" id="GO:0004620">
    <property type="term" value="F:phospholipase activity"/>
    <property type="evidence" value="ECO:0007669"/>
    <property type="project" value="TreeGrafter"/>
</dbReference>